<evidence type="ECO:0000313" key="3">
    <source>
        <dbReference type="Proteomes" id="UP000024635"/>
    </source>
</evidence>
<comment type="caution">
    <text evidence="2">The sequence shown here is derived from an EMBL/GenBank/DDBJ whole genome shotgun (WGS) entry which is preliminary data.</text>
</comment>
<evidence type="ECO:0000313" key="2">
    <source>
        <dbReference type="EMBL" id="EYC24864.1"/>
    </source>
</evidence>
<dbReference type="EMBL" id="JARK01001349">
    <property type="protein sequence ID" value="EYC24864.1"/>
    <property type="molecule type" value="Genomic_DNA"/>
</dbReference>
<keyword evidence="3" id="KW-1185">Reference proteome</keyword>
<evidence type="ECO:0000256" key="1">
    <source>
        <dbReference type="SAM" id="MobiDB-lite"/>
    </source>
</evidence>
<protein>
    <submittedName>
        <fullName evidence="2">Uncharacterized protein</fullName>
    </submittedName>
</protein>
<gene>
    <name evidence="2" type="primary">Acey_s0013.g2144</name>
    <name evidence="2" type="ORF">Y032_0013g2144</name>
</gene>
<sequence>MREHDDAREEEQSKDAMPHENIGGLNAEEGVAIHEKAEYMDMVEEMEEEDEEEARRIAQNAARRAKIIRELDQSRQVLRNREDIIRELGWLPRCEPRNFQGGIIFRDNERTLRCAFWERVEDHYSDSCMVFRNVEERKRVLQSRKSGLHVWTSCSLHAFAANATLLVINVRPEDTTPQSATYPKKVRRYNVNCTIPSTGKRKLRIRSLRCKKNYGILTDSISLGGISRCDPQFNAMQAQHSYIDASRG</sequence>
<feature type="compositionally biased region" description="Basic and acidic residues" evidence="1">
    <location>
        <begin position="1"/>
        <end position="18"/>
    </location>
</feature>
<organism evidence="2 3">
    <name type="scientific">Ancylostoma ceylanicum</name>
    <dbReference type="NCBI Taxonomy" id="53326"/>
    <lineage>
        <taxon>Eukaryota</taxon>
        <taxon>Metazoa</taxon>
        <taxon>Ecdysozoa</taxon>
        <taxon>Nematoda</taxon>
        <taxon>Chromadorea</taxon>
        <taxon>Rhabditida</taxon>
        <taxon>Rhabditina</taxon>
        <taxon>Rhabditomorpha</taxon>
        <taxon>Strongyloidea</taxon>
        <taxon>Ancylostomatidae</taxon>
        <taxon>Ancylostomatinae</taxon>
        <taxon>Ancylostoma</taxon>
    </lineage>
</organism>
<feature type="region of interest" description="Disordered" evidence="1">
    <location>
        <begin position="1"/>
        <end position="31"/>
    </location>
</feature>
<dbReference type="AlphaFoldDB" id="A0A016VB19"/>
<dbReference type="OrthoDB" id="5876511at2759"/>
<proteinExistence type="predicted"/>
<name>A0A016VB19_9BILA</name>
<accession>A0A016VB19</accession>
<dbReference type="Proteomes" id="UP000024635">
    <property type="component" value="Unassembled WGS sequence"/>
</dbReference>
<reference evidence="3" key="1">
    <citation type="journal article" date="2015" name="Nat. Genet.">
        <title>The genome and transcriptome of the zoonotic hookworm Ancylostoma ceylanicum identify infection-specific gene families.</title>
        <authorList>
            <person name="Schwarz E.M."/>
            <person name="Hu Y."/>
            <person name="Antoshechkin I."/>
            <person name="Miller M.M."/>
            <person name="Sternberg P.W."/>
            <person name="Aroian R.V."/>
        </authorList>
    </citation>
    <scope>NUCLEOTIDE SEQUENCE</scope>
    <source>
        <strain evidence="3">HY135</strain>
    </source>
</reference>